<evidence type="ECO:0000256" key="1">
    <source>
        <dbReference type="ARBA" id="ARBA00009995"/>
    </source>
</evidence>
<comment type="catalytic activity">
    <reaction evidence="5">
        <text>glucuronate acceptor + UDP-alpha-D-glucuronate = acceptor beta-D-glucuronoside + UDP + H(+)</text>
        <dbReference type="Rhea" id="RHEA:21032"/>
        <dbReference type="ChEBI" id="CHEBI:15378"/>
        <dbReference type="ChEBI" id="CHEBI:58052"/>
        <dbReference type="ChEBI" id="CHEBI:58223"/>
        <dbReference type="ChEBI" id="CHEBI:132367"/>
        <dbReference type="ChEBI" id="CHEBI:132368"/>
        <dbReference type="EC" id="2.4.1.17"/>
    </reaction>
</comment>
<dbReference type="EC" id="2.4.1.17" evidence="5"/>
<dbReference type="GO" id="GO:0016020">
    <property type="term" value="C:membrane"/>
    <property type="evidence" value="ECO:0007669"/>
    <property type="project" value="UniProtKB-SubCell"/>
</dbReference>
<feature type="non-terminal residue" evidence="6">
    <location>
        <position position="1"/>
    </location>
</feature>
<evidence type="ECO:0000256" key="5">
    <source>
        <dbReference type="RuleBase" id="RU362059"/>
    </source>
</evidence>
<dbReference type="Gene3D" id="3.40.50.2000">
    <property type="entry name" value="Glycogen Phosphorylase B"/>
    <property type="match status" value="1"/>
</dbReference>
<dbReference type="CDD" id="cd03784">
    <property type="entry name" value="GT1_Gtf-like"/>
    <property type="match status" value="1"/>
</dbReference>
<dbReference type="AlphaFoldDB" id="N6TSG0"/>
<protein>
    <recommendedName>
        <fullName evidence="5">UDP-glucuronosyltransferase</fullName>
        <ecNumber evidence="5">2.4.1.17</ecNumber>
    </recommendedName>
</protein>
<evidence type="ECO:0000256" key="3">
    <source>
        <dbReference type="ARBA" id="ARBA00022679"/>
    </source>
</evidence>
<dbReference type="InterPro" id="IPR050271">
    <property type="entry name" value="UDP-glycosyltransferase"/>
</dbReference>
<organism evidence="6">
    <name type="scientific">Dendroctonus ponderosae</name>
    <name type="common">Mountain pine beetle</name>
    <dbReference type="NCBI Taxonomy" id="77166"/>
    <lineage>
        <taxon>Eukaryota</taxon>
        <taxon>Metazoa</taxon>
        <taxon>Ecdysozoa</taxon>
        <taxon>Arthropoda</taxon>
        <taxon>Hexapoda</taxon>
        <taxon>Insecta</taxon>
        <taxon>Pterygota</taxon>
        <taxon>Neoptera</taxon>
        <taxon>Endopterygota</taxon>
        <taxon>Coleoptera</taxon>
        <taxon>Polyphaga</taxon>
        <taxon>Cucujiformia</taxon>
        <taxon>Curculionidae</taxon>
        <taxon>Scolytinae</taxon>
        <taxon>Dendroctonus</taxon>
    </lineage>
</organism>
<dbReference type="PROSITE" id="PS00375">
    <property type="entry name" value="UDPGT"/>
    <property type="match status" value="1"/>
</dbReference>
<sequence>MLKVPAFSGSFQWPAPATTSSKLMRGLVAAGHDVTMISCYPMKDVPKNGKYTDIVLDGFAERHFEMVFKMNLFEFQNQGILQVMYHMSYLTIRDTNDTFHHPKVRQLLASNQQFDAVIVEQFWNDALKVFAHIYSCPLIVLSSMGPNPWVNPTVGNPQPVSYVPHLLSGDFSRDLSIWNRATNMVAYLLEYLVTQFITLPANEKIMHQAFPNSPPLYDIYTNVLLNSHTSLYPALPTVPNIVEIGGLFIDPPKKLPDNIQKFLDSATDGAIYFSMGSNLKSKDIPPERRQILLNVLGKLKMKVLWKFEEDLPGRPANVMIRSWLPQQDILAHPNIKLFITHGGLLSTTETVYHGVPILALPVFGDQSSNADRAVYNGYGLKLHYNDPNFSEELLEKLILELLNNPKYRKN</sequence>
<gene>
    <name evidence="6" type="ORF">YQE_02605</name>
</gene>
<keyword evidence="2 4" id="KW-0328">Glycosyltransferase</keyword>
<accession>N6TSG0</accession>
<proteinExistence type="inferred from homology"/>
<name>N6TSG0_DENPD</name>
<evidence type="ECO:0000256" key="4">
    <source>
        <dbReference type="RuleBase" id="RU003718"/>
    </source>
</evidence>
<dbReference type="InterPro" id="IPR035595">
    <property type="entry name" value="UDP_glycos_trans_CS"/>
</dbReference>
<dbReference type="OrthoDB" id="5835829at2759"/>
<dbReference type="OMA" id="MISCYPM"/>
<comment type="similarity">
    <text evidence="1 4">Belongs to the UDP-glycosyltransferase family.</text>
</comment>
<dbReference type="InterPro" id="IPR002213">
    <property type="entry name" value="UDP_glucos_trans"/>
</dbReference>
<feature type="non-terminal residue" evidence="6">
    <location>
        <position position="410"/>
    </location>
</feature>
<dbReference type="PANTHER" id="PTHR48043:SF159">
    <property type="entry name" value="EG:EG0003.4 PROTEIN-RELATED"/>
    <property type="match status" value="1"/>
</dbReference>
<dbReference type="Pfam" id="PF00201">
    <property type="entry name" value="UDPGT"/>
    <property type="match status" value="1"/>
</dbReference>
<dbReference type="FunFam" id="3.40.50.2000:FF:000050">
    <property type="entry name" value="UDP-glucuronosyltransferase"/>
    <property type="match status" value="1"/>
</dbReference>
<dbReference type="PANTHER" id="PTHR48043">
    <property type="entry name" value="EG:EG0003.4 PROTEIN-RELATED"/>
    <property type="match status" value="1"/>
</dbReference>
<evidence type="ECO:0000313" key="6">
    <source>
        <dbReference type="EMBL" id="ENN80983.1"/>
    </source>
</evidence>
<keyword evidence="3 4" id="KW-0808">Transferase</keyword>
<dbReference type="HOGENOM" id="CLU_012949_0_1_1"/>
<evidence type="ECO:0000256" key="2">
    <source>
        <dbReference type="ARBA" id="ARBA00022676"/>
    </source>
</evidence>
<dbReference type="EMBL" id="KB740257">
    <property type="protein sequence ID" value="ENN80983.1"/>
    <property type="molecule type" value="Genomic_DNA"/>
</dbReference>
<dbReference type="GO" id="GO:0015020">
    <property type="term" value="F:glucuronosyltransferase activity"/>
    <property type="evidence" value="ECO:0007669"/>
    <property type="project" value="UniProtKB-EC"/>
</dbReference>
<comment type="subcellular location">
    <subcellularLocation>
        <location evidence="5">Membrane</location>
        <topology evidence="5">Single-pass membrane protein</topology>
    </subcellularLocation>
</comment>
<reference evidence="6" key="1">
    <citation type="journal article" date="2013" name="Genome Biol.">
        <title>Draft genome of the mountain pine beetle, Dendroctonus ponderosae Hopkins, a major forest pest.</title>
        <authorList>
            <person name="Keeling C.I."/>
            <person name="Yuen M.M."/>
            <person name="Liao N.Y."/>
            <person name="Docking T.R."/>
            <person name="Chan S.K."/>
            <person name="Taylor G.A."/>
            <person name="Palmquist D.L."/>
            <person name="Jackman S.D."/>
            <person name="Nguyen A."/>
            <person name="Li M."/>
            <person name="Henderson H."/>
            <person name="Janes J.K."/>
            <person name="Zhao Y."/>
            <person name="Pandoh P."/>
            <person name="Moore R."/>
            <person name="Sperling F.A."/>
            <person name="Huber D.P."/>
            <person name="Birol I."/>
            <person name="Jones S.J."/>
            <person name="Bohlmann J."/>
        </authorList>
    </citation>
    <scope>NUCLEOTIDE SEQUENCE</scope>
</reference>
<dbReference type="SUPFAM" id="SSF53756">
    <property type="entry name" value="UDP-Glycosyltransferase/glycogen phosphorylase"/>
    <property type="match status" value="1"/>
</dbReference>